<dbReference type="RefSeq" id="WP_058381721.1">
    <property type="nucleotide sequence ID" value="NZ_CP013659.2"/>
</dbReference>
<protein>
    <submittedName>
        <fullName evidence="1">Uncharacterized protein</fullName>
    </submittedName>
</protein>
<dbReference type="EMBL" id="CP013659">
    <property type="protein sequence ID" value="ALS75014.1"/>
    <property type="molecule type" value="Genomic_DNA"/>
</dbReference>
<accession>A0A0U2Q837</accession>
<dbReference type="OrthoDB" id="80147at2"/>
<gene>
    <name evidence="1" type="ORF">AUC31_07140</name>
</gene>
<evidence type="ECO:0000313" key="1">
    <source>
        <dbReference type="EMBL" id="ALS75014.1"/>
    </source>
</evidence>
<name>A0A0U2Q837_9BACL</name>
<reference evidence="1" key="1">
    <citation type="submission" date="2016-01" db="EMBL/GenBank/DDBJ databases">
        <title>Complete genome of Planococcus rifietoensis type strain M8.</title>
        <authorList>
            <person name="See-Too W.S."/>
        </authorList>
    </citation>
    <scope>NUCLEOTIDE SEQUENCE [LARGE SCALE GENOMIC DNA]</scope>
    <source>
        <strain evidence="1">M8</strain>
    </source>
</reference>
<organism evidence="1 2">
    <name type="scientific">Planococcus rifietoensis</name>
    <dbReference type="NCBI Taxonomy" id="200991"/>
    <lineage>
        <taxon>Bacteria</taxon>
        <taxon>Bacillati</taxon>
        <taxon>Bacillota</taxon>
        <taxon>Bacilli</taxon>
        <taxon>Bacillales</taxon>
        <taxon>Caryophanaceae</taxon>
        <taxon>Planococcus</taxon>
    </lineage>
</organism>
<sequence>MTDLGLLSQEDYFIAFEGFAETRLPGAALRITIRGSKNETDLLLNLPGTMDRWHIDFRSYATYSVTSEDFTRMSDSDTAHAFRIYQQSDLLTYLENRTNLKERERQEEISYQHFSFACMEHQLDIISSESPIIQLLGTN</sequence>
<dbReference type="AlphaFoldDB" id="A0A0U2Q837"/>
<dbReference type="Proteomes" id="UP000067683">
    <property type="component" value="Chromosome"/>
</dbReference>
<dbReference type="KEGG" id="prt:AUC31_07140"/>
<evidence type="ECO:0000313" key="2">
    <source>
        <dbReference type="Proteomes" id="UP000067683"/>
    </source>
</evidence>
<proteinExistence type="predicted"/>
<keyword evidence="2" id="KW-1185">Reference proteome</keyword>